<dbReference type="PANTHER" id="PTHR22726:SF8">
    <property type="entry name" value="METALLOPROTEASE YCAL"/>
    <property type="match status" value="1"/>
</dbReference>
<evidence type="ECO:0000256" key="7">
    <source>
        <dbReference type="SAM" id="SignalP"/>
    </source>
</evidence>
<dbReference type="Pfam" id="PF01435">
    <property type="entry name" value="Peptidase_M48"/>
    <property type="match status" value="1"/>
</dbReference>
<keyword evidence="3 6" id="KW-0378">Hydrolase</keyword>
<evidence type="ECO:0000313" key="9">
    <source>
        <dbReference type="EMBL" id="AVY95205.1"/>
    </source>
</evidence>
<protein>
    <submittedName>
        <fullName evidence="9">Peptidase</fullName>
    </submittedName>
</protein>
<evidence type="ECO:0000256" key="1">
    <source>
        <dbReference type="ARBA" id="ARBA00022670"/>
    </source>
</evidence>
<dbReference type="Proteomes" id="UP000244173">
    <property type="component" value="Chromosome"/>
</dbReference>
<accession>A0A2S0PCY4</accession>
<dbReference type="RefSeq" id="WP_036385846.1">
    <property type="nucleotide sequence ID" value="NZ_CALFSO010000040.1"/>
</dbReference>
<evidence type="ECO:0000256" key="6">
    <source>
        <dbReference type="RuleBase" id="RU003983"/>
    </source>
</evidence>
<dbReference type="STRING" id="1122240.GCA_000620105_02026"/>
<dbReference type="InterPro" id="IPR051156">
    <property type="entry name" value="Mito/Outer_Membr_Metalloprot"/>
</dbReference>
<dbReference type="OrthoDB" id="9810445at2"/>
<dbReference type="InterPro" id="IPR001915">
    <property type="entry name" value="Peptidase_M48"/>
</dbReference>
<sequence length="253" mass="26506">MKRTLTILTPITLALALGACAGGKLNPDALVQTGSLAMKAATLSDADVKSLSAQACAQSDKQSKIAPAGNKYAKRLVKVVKPFGNNLDGQPLNFKVYLTSDVNAWAMANGCVRVYSGLMDKMNDDELRGVIGHEIGHVALGHSKKAMQTAYAVSAARSAAAASGNATVTALSTSQLGDLTEKLINAQFSQSQESAADDYSFDLLTRKGMKREGLVTAFQKLADMDGGQSSMMSSHPGSAARAKHIQDRLASGK</sequence>
<name>A0A2S0PCY4_9NEIS</name>
<keyword evidence="4 6" id="KW-0862">Zinc</keyword>
<evidence type="ECO:0000256" key="5">
    <source>
        <dbReference type="ARBA" id="ARBA00023049"/>
    </source>
</evidence>
<evidence type="ECO:0000256" key="3">
    <source>
        <dbReference type="ARBA" id="ARBA00022801"/>
    </source>
</evidence>
<proteinExistence type="inferred from homology"/>
<reference evidence="9 10" key="1">
    <citation type="submission" date="2018-04" db="EMBL/GenBank/DDBJ databases">
        <title>Denitrifier Microvirgula.</title>
        <authorList>
            <person name="Anderson E."/>
            <person name="Jang J."/>
            <person name="Ishii S."/>
        </authorList>
    </citation>
    <scope>NUCLEOTIDE SEQUENCE [LARGE SCALE GENOMIC DNA]</scope>
    <source>
        <strain evidence="9 10">BE2.4</strain>
    </source>
</reference>
<dbReference type="CDD" id="cd07334">
    <property type="entry name" value="M48C_loiP_like"/>
    <property type="match status" value="1"/>
</dbReference>
<dbReference type="GO" id="GO:0046872">
    <property type="term" value="F:metal ion binding"/>
    <property type="evidence" value="ECO:0007669"/>
    <property type="project" value="UniProtKB-KW"/>
</dbReference>
<dbReference type="AlphaFoldDB" id="A0A2S0PCY4"/>
<comment type="cofactor">
    <cofactor evidence="6">
        <name>Zn(2+)</name>
        <dbReference type="ChEBI" id="CHEBI:29105"/>
    </cofactor>
    <text evidence="6">Binds 1 zinc ion per subunit.</text>
</comment>
<evidence type="ECO:0000256" key="2">
    <source>
        <dbReference type="ARBA" id="ARBA00022723"/>
    </source>
</evidence>
<evidence type="ECO:0000259" key="8">
    <source>
        <dbReference type="Pfam" id="PF01435"/>
    </source>
</evidence>
<gene>
    <name evidence="9" type="ORF">DAI18_15010</name>
</gene>
<feature type="domain" description="Peptidase M48" evidence="8">
    <location>
        <begin position="90"/>
        <end position="248"/>
    </location>
</feature>
<keyword evidence="5 6" id="KW-0482">Metalloprotease</keyword>
<keyword evidence="2" id="KW-0479">Metal-binding</keyword>
<comment type="similarity">
    <text evidence="6">Belongs to the peptidase M48 family.</text>
</comment>
<organism evidence="9 10">
    <name type="scientific">Microvirgula aerodenitrificans</name>
    <dbReference type="NCBI Taxonomy" id="57480"/>
    <lineage>
        <taxon>Bacteria</taxon>
        <taxon>Pseudomonadati</taxon>
        <taxon>Pseudomonadota</taxon>
        <taxon>Betaproteobacteria</taxon>
        <taxon>Neisseriales</taxon>
        <taxon>Aquaspirillaceae</taxon>
        <taxon>Microvirgula</taxon>
    </lineage>
</organism>
<dbReference type="KEGG" id="maer:DAI18_15010"/>
<dbReference type="GO" id="GO:0004222">
    <property type="term" value="F:metalloendopeptidase activity"/>
    <property type="evidence" value="ECO:0007669"/>
    <property type="project" value="InterPro"/>
</dbReference>
<dbReference type="EMBL" id="CP028519">
    <property type="protein sequence ID" value="AVY95205.1"/>
    <property type="molecule type" value="Genomic_DNA"/>
</dbReference>
<evidence type="ECO:0000313" key="10">
    <source>
        <dbReference type="Proteomes" id="UP000244173"/>
    </source>
</evidence>
<keyword evidence="7" id="KW-0732">Signal</keyword>
<dbReference type="PROSITE" id="PS51257">
    <property type="entry name" value="PROKAR_LIPOPROTEIN"/>
    <property type="match status" value="1"/>
</dbReference>
<dbReference type="GO" id="GO:0051603">
    <property type="term" value="P:proteolysis involved in protein catabolic process"/>
    <property type="evidence" value="ECO:0007669"/>
    <property type="project" value="TreeGrafter"/>
</dbReference>
<keyword evidence="10" id="KW-1185">Reference proteome</keyword>
<dbReference type="PANTHER" id="PTHR22726">
    <property type="entry name" value="METALLOENDOPEPTIDASE OMA1"/>
    <property type="match status" value="1"/>
</dbReference>
<dbReference type="Gene3D" id="3.30.2010.10">
    <property type="entry name" value="Metalloproteases ('zincins'), catalytic domain"/>
    <property type="match status" value="1"/>
</dbReference>
<dbReference type="GO" id="GO:0016020">
    <property type="term" value="C:membrane"/>
    <property type="evidence" value="ECO:0007669"/>
    <property type="project" value="TreeGrafter"/>
</dbReference>
<feature type="signal peptide" evidence="7">
    <location>
        <begin position="1"/>
        <end position="21"/>
    </location>
</feature>
<feature type="chain" id="PRO_5015416678" evidence="7">
    <location>
        <begin position="22"/>
        <end position="253"/>
    </location>
</feature>
<evidence type="ECO:0000256" key="4">
    <source>
        <dbReference type="ARBA" id="ARBA00022833"/>
    </source>
</evidence>
<keyword evidence="1 6" id="KW-0645">Protease</keyword>